<dbReference type="EMBL" id="CP182909">
    <property type="protein sequence ID" value="XPM67320.1"/>
    <property type="molecule type" value="Genomic_DNA"/>
</dbReference>
<name>A0ACD5H375_9CYAN</name>
<proteinExistence type="predicted"/>
<accession>A0ACD5H375</accession>
<keyword evidence="2" id="KW-1185">Reference proteome</keyword>
<evidence type="ECO:0000313" key="1">
    <source>
        <dbReference type="EMBL" id="XPM67320.1"/>
    </source>
</evidence>
<protein>
    <submittedName>
        <fullName evidence="1">SDR family NAD(P)-dependent oxidoreductase</fullName>
        <ecNumber evidence="1">1.1.1.-</ecNumber>
    </submittedName>
</protein>
<organism evidence="1 2">
    <name type="scientific">Desertifilum tharense IPPAS B-1220</name>
    <dbReference type="NCBI Taxonomy" id="1781255"/>
    <lineage>
        <taxon>Bacteria</taxon>
        <taxon>Bacillati</taxon>
        <taxon>Cyanobacteriota</taxon>
        <taxon>Cyanophyceae</taxon>
        <taxon>Desertifilales</taxon>
        <taxon>Desertifilaceae</taxon>
        <taxon>Desertifilum</taxon>
    </lineage>
</organism>
<evidence type="ECO:0000313" key="2">
    <source>
        <dbReference type="Proteomes" id="UP000095472"/>
    </source>
</evidence>
<reference evidence="1 2" key="1">
    <citation type="journal article" date="2016" name="Genome Announc.">
        <title>Draft Genome Sequence of the Thermotolerant Cyanobacterium Desertifilum sp. IPPAS B-1220.</title>
        <authorList>
            <person name="Mironov K.S."/>
            <person name="Sinetova M.A."/>
            <person name="Bolatkhan K."/>
            <person name="Zayadan B.K."/>
            <person name="Ustinova V.V."/>
            <person name="Kupriyanova E.V."/>
            <person name="Skrypnik A.N."/>
            <person name="Gogoleva N.E."/>
            <person name="Gogolev Y.V."/>
            <person name="Los D.A."/>
        </authorList>
    </citation>
    <scope>NUCLEOTIDE SEQUENCE [LARGE SCALE GENOMIC DNA]</scope>
    <source>
        <strain evidence="1 2">IPPAS B-1220</strain>
    </source>
</reference>
<dbReference type="EC" id="1.1.1.-" evidence="1"/>
<dbReference type="Proteomes" id="UP000095472">
    <property type="component" value="Chromosome"/>
</dbReference>
<sequence length="213" mass="22874">MVAENWTAKAYCMDVQNRNEVDTVVGRAAIELGSRESPKIDIVVNNAAVTGYTPISNLVETLWEEIVDTNLNGSMRVTRAILRYMPHGGRMINIASVLGKQGAAGYSAYSASKHGLLGLTRSLALELSSRQITVNAVCPGWVETDRAADILKQIADEAHQSAATVRRGLVKRIPIGRFVQANEVAQLVLYLCQKEAAAVTGQAFSICGGQTSA</sequence>
<gene>
    <name evidence="1" type="ORF">BH720_030085</name>
</gene>
<keyword evidence="1" id="KW-0560">Oxidoreductase</keyword>